<reference evidence="5" key="1">
    <citation type="journal article" date="2014" name="Int. J. Syst. Evol. Microbiol.">
        <title>Complete genome sequence of Corynebacterium casei LMG S-19264T (=DSM 44701T), isolated from a smear-ripened cheese.</title>
        <authorList>
            <consortium name="US DOE Joint Genome Institute (JGI-PGF)"/>
            <person name="Walter F."/>
            <person name="Albersmeier A."/>
            <person name="Kalinowski J."/>
            <person name="Ruckert C."/>
        </authorList>
    </citation>
    <scope>NUCLEOTIDE SEQUENCE</scope>
    <source>
        <strain evidence="5">CGMCC 1.12987</strain>
    </source>
</reference>
<evidence type="ECO:0000313" key="6">
    <source>
        <dbReference type="Proteomes" id="UP000644756"/>
    </source>
</evidence>
<evidence type="ECO:0000256" key="2">
    <source>
        <dbReference type="ARBA" id="ARBA00022428"/>
    </source>
</evidence>
<dbReference type="SUPFAM" id="SSF53850">
    <property type="entry name" value="Periplasmic binding protein-like II"/>
    <property type="match status" value="1"/>
</dbReference>
<dbReference type="RefSeq" id="WP_188528245.1">
    <property type="nucleotide sequence ID" value="NZ_BMGR01000001.1"/>
</dbReference>
<accession>A0A917CGY8</accession>
<reference evidence="5" key="2">
    <citation type="submission" date="2020-09" db="EMBL/GenBank/DDBJ databases">
        <authorList>
            <person name="Sun Q."/>
            <person name="Zhou Y."/>
        </authorList>
    </citation>
    <scope>NUCLEOTIDE SEQUENCE</scope>
    <source>
        <strain evidence="5">CGMCC 1.12987</strain>
    </source>
</reference>
<dbReference type="GO" id="GO:0016836">
    <property type="term" value="F:hydro-lyase activity"/>
    <property type="evidence" value="ECO:0007669"/>
    <property type="project" value="UniProtKB-UniRule"/>
</dbReference>
<dbReference type="EC" id="4.2.1.151" evidence="4"/>
<dbReference type="PANTHER" id="PTHR37690:SF1">
    <property type="entry name" value="CHORISMATE DEHYDRATASE"/>
    <property type="match status" value="1"/>
</dbReference>
<dbReference type="Pfam" id="PF02621">
    <property type="entry name" value="VitK2_biosynth"/>
    <property type="match status" value="1"/>
</dbReference>
<comment type="caution">
    <text evidence="5">The sequence shown here is derived from an EMBL/GenBank/DDBJ whole genome shotgun (WGS) entry which is preliminary data.</text>
</comment>
<comment type="function">
    <text evidence="4">Catalyzes the dehydration of chorismate into 3-[(1-carboxyvinyl)oxy]benzoate, a step in the biosynthesis of menaquinone (MK, vitamin K2).</text>
</comment>
<dbReference type="GO" id="GO:0009234">
    <property type="term" value="P:menaquinone biosynthetic process"/>
    <property type="evidence" value="ECO:0007669"/>
    <property type="project" value="UniProtKB-UniRule"/>
</dbReference>
<dbReference type="HAMAP" id="MF_00995">
    <property type="entry name" value="MqnA"/>
    <property type="match status" value="1"/>
</dbReference>
<dbReference type="InterPro" id="IPR003773">
    <property type="entry name" value="Menaquinone_biosynth"/>
</dbReference>
<name>A0A917CGY8_9BACL</name>
<comment type="catalytic activity">
    <reaction evidence="4">
        <text>chorismate = 3-[(1-carboxyvinyl)-oxy]benzoate + H2O</text>
        <dbReference type="Rhea" id="RHEA:40051"/>
        <dbReference type="ChEBI" id="CHEBI:15377"/>
        <dbReference type="ChEBI" id="CHEBI:29748"/>
        <dbReference type="ChEBI" id="CHEBI:76981"/>
        <dbReference type="EC" id="4.2.1.151"/>
    </reaction>
</comment>
<protein>
    <recommendedName>
        <fullName evidence="4">Chorismate dehydratase</fullName>
        <ecNumber evidence="4">4.2.1.151</ecNumber>
    </recommendedName>
    <alternativeName>
        <fullName evidence="4">Menaquinone biosynthetic enzyme MqnA</fullName>
    </alternativeName>
</protein>
<dbReference type="AlphaFoldDB" id="A0A917CGY8"/>
<dbReference type="CDD" id="cd13634">
    <property type="entry name" value="PBP2_Sco4506"/>
    <property type="match status" value="1"/>
</dbReference>
<keyword evidence="3 4" id="KW-0456">Lyase</keyword>
<keyword evidence="2 4" id="KW-0474">Menaquinone biosynthesis</keyword>
<comment type="similarity">
    <text evidence="4">Belongs to the MqnA/MqnD family. MqnA subfamily.</text>
</comment>
<sequence length="286" mass="32323">MGNNRPITIGRIDYTNVWPIFHYFDEKRLSGRAEVLSRVPSLLNRALREGELDIAAISSFAYAHNAQDYLLMPDLSVSARGRVNSILLFLKKPLNEVLNGKIALTDTSATSVNLLKIIMNRYFQASPQYETMEPSLDKMLEAADAALLIGDSAIRASWSNTAYEVIDLGELWHRWTGYGMTFAVIAVRKEAAAQFPDIIAEIHGQFLASKQRSLQHLAPLVDKASQELGGEPAYWQRYFSELHYDFGAQEQAGLDLYFRYAKELGLLDHEVDIQYWSDQSVAQVKE</sequence>
<evidence type="ECO:0000256" key="3">
    <source>
        <dbReference type="ARBA" id="ARBA00023239"/>
    </source>
</evidence>
<dbReference type="EMBL" id="BMGR01000001">
    <property type="protein sequence ID" value="GGF88765.1"/>
    <property type="molecule type" value="Genomic_DNA"/>
</dbReference>
<evidence type="ECO:0000313" key="5">
    <source>
        <dbReference type="EMBL" id="GGF88765.1"/>
    </source>
</evidence>
<evidence type="ECO:0000256" key="1">
    <source>
        <dbReference type="ARBA" id="ARBA00004863"/>
    </source>
</evidence>
<dbReference type="Proteomes" id="UP000644756">
    <property type="component" value="Unassembled WGS sequence"/>
</dbReference>
<keyword evidence="6" id="KW-1185">Reference proteome</keyword>
<comment type="pathway">
    <text evidence="1 4">Quinol/quinone metabolism; menaquinone biosynthesis.</text>
</comment>
<gene>
    <name evidence="4 5" type="primary">mqnA</name>
    <name evidence="5" type="ORF">GCM10010916_02580</name>
</gene>
<evidence type="ECO:0000256" key="4">
    <source>
        <dbReference type="HAMAP-Rule" id="MF_00995"/>
    </source>
</evidence>
<organism evidence="5 6">
    <name type="scientific">Paenibacillus abyssi</name>
    <dbReference type="NCBI Taxonomy" id="1340531"/>
    <lineage>
        <taxon>Bacteria</taxon>
        <taxon>Bacillati</taxon>
        <taxon>Bacillota</taxon>
        <taxon>Bacilli</taxon>
        <taxon>Bacillales</taxon>
        <taxon>Paenibacillaceae</taxon>
        <taxon>Paenibacillus</taxon>
    </lineage>
</organism>
<dbReference type="InterPro" id="IPR030868">
    <property type="entry name" value="MqnA"/>
</dbReference>
<dbReference type="PANTHER" id="PTHR37690">
    <property type="entry name" value="CHORISMATE DEHYDRATASE"/>
    <property type="match status" value="1"/>
</dbReference>
<proteinExistence type="inferred from homology"/>
<dbReference type="Gene3D" id="3.40.190.10">
    <property type="entry name" value="Periplasmic binding protein-like II"/>
    <property type="match status" value="2"/>
</dbReference>